<reference evidence="2 3" key="1">
    <citation type="submission" date="2016-10" db="EMBL/GenBank/DDBJ databases">
        <authorList>
            <person name="Varghese N."/>
            <person name="Submissions S."/>
        </authorList>
    </citation>
    <scope>NUCLEOTIDE SEQUENCE [LARGE SCALE GENOMIC DNA]</scope>
    <source>
        <strain evidence="2 3">DSM 2260</strain>
    </source>
</reference>
<evidence type="ECO:0000313" key="3">
    <source>
        <dbReference type="Proteomes" id="UP000198717"/>
    </source>
</evidence>
<name>A0A511HAS1_9BACT</name>
<sequence length="225" mass="24161">MTWRHTASVRKHFAAEDGRGFVTQNTGLRAFRARYRGPMFNSSGRRWGIAVLSLGMLGSACAARQDVAPSTEATQETPAMATTLTCTLSGPAQVRAGEPVELVFELSNPTAQSLRVLGWHTPLEGVRNNIFDVSRDGDSLEYRGPMAKRGPPTADSYVALSPGTSVEGKVDVARFYDLQAPGTYRIAFRGPLMDVAREGEPVPAPNGGFRPAEVPCPAVEVTVTP</sequence>
<dbReference type="Proteomes" id="UP000321224">
    <property type="component" value="Unassembled WGS sequence"/>
</dbReference>
<comment type="caution">
    <text evidence="1">The sequence shown here is derived from an EMBL/GenBank/DDBJ whole genome shotgun (WGS) entry which is preliminary data.</text>
</comment>
<dbReference type="EMBL" id="BJVY01000010">
    <property type="protein sequence ID" value="GEL70565.1"/>
    <property type="molecule type" value="Genomic_DNA"/>
</dbReference>
<gene>
    <name evidence="1" type="ORF">MVI01_23490</name>
    <name evidence="2" type="ORF">SAMN04488504_102551</name>
</gene>
<accession>A0A511HAS1</accession>
<proteinExistence type="predicted"/>
<evidence type="ECO:0008006" key="5">
    <source>
        <dbReference type="Google" id="ProtNLM"/>
    </source>
</evidence>
<dbReference type="EMBL" id="FNAJ01000002">
    <property type="protein sequence ID" value="SDD75457.1"/>
    <property type="molecule type" value="Genomic_DNA"/>
</dbReference>
<evidence type="ECO:0000313" key="2">
    <source>
        <dbReference type="EMBL" id="SDD75457.1"/>
    </source>
</evidence>
<evidence type="ECO:0000313" key="4">
    <source>
        <dbReference type="Proteomes" id="UP000321224"/>
    </source>
</evidence>
<evidence type="ECO:0000313" key="1">
    <source>
        <dbReference type="EMBL" id="GEL70565.1"/>
    </source>
</evidence>
<keyword evidence="3" id="KW-1185">Reference proteome</keyword>
<reference evidence="1 4" key="2">
    <citation type="submission" date="2019-07" db="EMBL/GenBank/DDBJ databases">
        <title>Whole genome shotgun sequence of Myxococcus virescens NBRC 100334.</title>
        <authorList>
            <person name="Hosoyama A."/>
            <person name="Uohara A."/>
            <person name="Ohji S."/>
            <person name="Ichikawa N."/>
        </authorList>
    </citation>
    <scope>NUCLEOTIDE SEQUENCE [LARGE SCALE GENOMIC DNA]</scope>
    <source>
        <strain evidence="1 4">NBRC 100334</strain>
    </source>
</reference>
<protein>
    <recommendedName>
        <fullName evidence="5">Protease</fullName>
    </recommendedName>
</protein>
<organism evidence="1 4">
    <name type="scientific">Myxococcus virescens</name>
    <dbReference type="NCBI Taxonomy" id="83456"/>
    <lineage>
        <taxon>Bacteria</taxon>
        <taxon>Pseudomonadati</taxon>
        <taxon>Myxococcota</taxon>
        <taxon>Myxococcia</taxon>
        <taxon>Myxococcales</taxon>
        <taxon>Cystobacterineae</taxon>
        <taxon>Myxococcaceae</taxon>
        <taxon>Myxococcus</taxon>
    </lineage>
</organism>
<dbReference type="Proteomes" id="UP000198717">
    <property type="component" value="Unassembled WGS sequence"/>
</dbReference>
<dbReference type="Gene3D" id="2.60.40.2970">
    <property type="match status" value="1"/>
</dbReference>
<dbReference type="AlphaFoldDB" id="A0A511HAS1"/>